<comment type="similarity">
    <text evidence="6">Belongs to the RbsD / FucU family. RbsD subfamily.</text>
</comment>
<proteinExistence type="inferred from homology"/>
<evidence type="ECO:0000256" key="2">
    <source>
        <dbReference type="ARBA" id="ARBA00012862"/>
    </source>
</evidence>
<comment type="function">
    <text evidence="6">Catalyzes the interconversion of beta-pyran and beta-furan forms of D-ribose.</text>
</comment>
<dbReference type="EMBL" id="JANUXW010000001">
    <property type="protein sequence ID" value="MCS4532911.1"/>
    <property type="molecule type" value="Genomic_DNA"/>
</dbReference>
<keyword evidence="5 6" id="KW-0119">Carbohydrate metabolism</keyword>
<comment type="subunit">
    <text evidence="6">Homodecamer.</text>
</comment>
<dbReference type="InterPro" id="IPR023064">
    <property type="entry name" value="D-ribose_pyranase"/>
</dbReference>
<protein>
    <recommendedName>
        <fullName evidence="2 6">D-ribose pyranase</fullName>
        <ecNumber evidence="2 6">5.4.99.62</ecNumber>
    </recommendedName>
</protein>
<dbReference type="SUPFAM" id="SSF102546">
    <property type="entry name" value="RbsD-like"/>
    <property type="match status" value="1"/>
</dbReference>
<evidence type="ECO:0000256" key="1">
    <source>
        <dbReference type="ARBA" id="ARBA00000223"/>
    </source>
</evidence>
<evidence type="ECO:0000256" key="6">
    <source>
        <dbReference type="HAMAP-Rule" id="MF_01661"/>
    </source>
</evidence>
<dbReference type="Proteomes" id="UP001166947">
    <property type="component" value="Unassembled WGS sequence"/>
</dbReference>
<dbReference type="Gene3D" id="3.40.1650.10">
    <property type="entry name" value="RbsD-like domain"/>
    <property type="match status" value="1"/>
</dbReference>
<feature type="binding site" evidence="6">
    <location>
        <position position="101"/>
    </location>
    <ligand>
        <name>substrate</name>
    </ligand>
</feature>
<name>A0ABT2F9N3_9NEIS</name>
<dbReference type="Pfam" id="PF05025">
    <property type="entry name" value="RbsD_FucU"/>
    <property type="match status" value="1"/>
</dbReference>
<comment type="pathway">
    <text evidence="6">Carbohydrate metabolism; D-ribose degradation; D-ribose 5-phosphate from beta-D-ribopyranose: step 1/2.</text>
</comment>
<dbReference type="GO" id="GO:0062193">
    <property type="term" value="F:D-ribose pyranase activity"/>
    <property type="evidence" value="ECO:0007669"/>
    <property type="project" value="UniProtKB-EC"/>
</dbReference>
<gene>
    <name evidence="6 7" type="primary">rbsD</name>
    <name evidence="7" type="ORF">NXS09_01170</name>
</gene>
<dbReference type="PANTHER" id="PTHR37831">
    <property type="entry name" value="D-RIBOSE PYRANASE"/>
    <property type="match status" value="1"/>
</dbReference>
<dbReference type="NCBIfam" id="NF008761">
    <property type="entry name" value="PRK11797.1"/>
    <property type="match status" value="1"/>
</dbReference>
<evidence type="ECO:0000313" key="7">
    <source>
        <dbReference type="EMBL" id="MCS4532911.1"/>
    </source>
</evidence>
<dbReference type="InterPro" id="IPR023750">
    <property type="entry name" value="RbsD-like_sf"/>
</dbReference>
<keyword evidence="3 6" id="KW-0963">Cytoplasm</keyword>
<keyword evidence="4 6" id="KW-0413">Isomerase</keyword>
<comment type="caution">
    <text evidence="7">The sequence shown here is derived from an EMBL/GenBank/DDBJ whole genome shotgun (WGS) entry which is preliminary data.</text>
</comment>
<comment type="caution">
    <text evidence="6">Lacks conserved residue(s) required for the propagation of feature annotation.</text>
</comment>
<dbReference type="EC" id="5.4.99.62" evidence="2 6"/>
<keyword evidence="8" id="KW-1185">Reference proteome</keyword>
<dbReference type="HAMAP" id="MF_01661">
    <property type="entry name" value="D_rib_pyranase"/>
    <property type="match status" value="1"/>
</dbReference>
<dbReference type="PANTHER" id="PTHR37831:SF1">
    <property type="entry name" value="D-RIBOSE PYRANASE"/>
    <property type="match status" value="1"/>
</dbReference>
<dbReference type="InterPro" id="IPR007721">
    <property type="entry name" value="RbsD_FucU"/>
</dbReference>
<reference evidence="7" key="2">
    <citation type="journal article" date="2023" name="Curr. Microbiol.">
        <title>Neisseria montereyensis sp. nov., Isolated from Oropharynx of California Sea Lion (Zalophus californianus): Genomic, Phylogenetic, and Phenotypic Study.</title>
        <authorList>
            <person name="Volokhov D.V."/>
            <person name="Zagorodnyaya T.A."/>
            <person name="Furtak V.A."/>
            <person name="Nattanmai G."/>
            <person name="Randall L."/>
            <person name="Jose S."/>
            <person name="Gao Y."/>
            <person name="Gulland F.M."/>
            <person name="Eisenberg T."/>
            <person name="Delmonte P."/>
            <person name="Blom J."/>
            <person name="Mitchell K.K."/>
        </authorList>
    </citation>
    <scope>NUCLEOTIDE SEQUENCE</scope>
    <source>
        <strain evidence="7">CSL10203-ORH2</strain>
    </source>
</reference>
<sequence length="134" mass="14684">MKKTGVLNAELARVIASLGHGDMLVIGDAGLPVPPQVPCIDLAVSLGVPTLQQVLEAVLDEVCLEKITLAEETATRSRALWRFTDNYIHTNDRVSLDEVPHEQFKQLSREARAVVRTGDNTPYTNIILHSGVPF</sequence>
<reference evidence="7" key="1">
    <citation type="submission" date="2022-08" db="EMBL/GenBank/DDBJ databases">
        <authorList>
            <person name="Volokhov D.V."/>
            <person name="Furtak V.A."/>
            <person name="Zagorodnyaya T.A."/>
        </authorList>
    </citation>
    <scope>NUCLEOTIDE SEQUENCE</scope>
    <source>
        <strain evidence="7">CSL10203-ORH2</strain>
    </source>
</reference>
<evidence type="ECO:0000256" key="5">
    <source>
        <dbReference type="ARBA" id="ARBA00023277"/>
    </source>
</evidence>
<comment type="catalytic activity">
    <reaction evidence="1 6">
        <text>beta-D-ribopyranose = beta-D-ribofuranose</text>
        <dbReference type="Rhea" id="RHEA:25432"/>
        <dbReference type="ChEBI" id="CHEBI:27476"/>
        <dbReference type="ChEBI" id="CHEBI:47002"/>
        <dbReference type="EC" id="5.4.99.62"/>
    </reaction>
</comment>
<dbReference type="RefSeq" id="WP_259290730.1">
    <property type="nucleotide sequence ID" value="NZ_JANUXW010000001.1"/>
</dbReference>
<evidence type="ECO:0000313" key="8">
    <source>
        <dbReference type="Proteomes" id="UP001166947"/>
    </source>
</evidence>
<evidence type="ECO:0000256" key="4">
    <source>
        <dbReference type="ARBA" id="ARBA00023235"/>
    </source>
</evidence>
<feature type="binding site" evidence="6">
    <location>
        <position position="28"/>
    </location>
    <ligand>
        <name>substrate</name>
    </ligand>
</feature>
<comment type="subcellular location">
    <subcellularLocation>
        <location evidence="6">Cytoplasm</location>
    </subcellularLocation>
</comment>
<organism evidence="7 8">
    <name type="scientific">Neisseria montereyensis</name>
    <dbReference type="NCBI Taxonomy" id="2973938"/>
    <lineage>
        <taxon>Bacteria</taxon>
        <taxon>Pseudomonadati</taxon>
        <taxon>Pseudomonadota</taxon>
        <taxon>Betaproteobacteria</taxon>
        <taxon>Neisseriales</taxon>
        <taxon>Neisseriaceae</taxon>
        <taxon>Neisseria</taxon>
    </lineage>
</organism>
<feature type="active site" description="Proton donor" evidence="6">
    <location>
        <position position="20"/>
    </location>
</feature>
<accession>A0ABT2F9N3</accession>
<evidence type="ECO:0000256" key="3">
    <source>
        <dbReference type="ARBA" id="ARBA00022490"/>
    </source>
</evidence>